<reference evidence="12 13" key="1">
    <citation type="submission" date="2015-07" db="EMBL/GenBank/DDBJ databases">
        <title>The genome of Habropoda laboriosa.</title>
        <authorList>
            <person name="Pan H."/>
            <person name="Kapheim K."/>
        </authorList>
    </citation>
    <scope>NUCLEOTIDE SEQUENCE [LARGE SCALE GENOMIC DNA]</scope>
    <source>
        <strain evidence="12">0110345459</strain>
    </source>
</reference>
<evidence type="ECO:0000256" key="7">
    <source>
        <dbReference type="ARBA" id="ARBA00022927"/>
    </source>
</evidence>
<dbReference type="AlphaFoldDB" id="A0A0L7RCL5"/>
<dbReference type="Pfam" id="PF14828">
    <property type="entry name" value="Amnionless"/>
    <property type="match status" value="1"/>
</dbReference>
<feature type="transmembrane region" description="Helical" evidence="10">
    <location>
        <begin position="332"/>
        <end position="355"/>
    </location>
</feature>
<evidence type="ECO:0000313" key="13">
    <source>
        <dbReference type="Proteomes" id="UP000053825"/>
    </source>
</evidence>
<keyword evidence="6 11" id="KW-0732">Signal</keyword>
<organism evidence="12 13">
    <name type="scientific">Habropoda laboriosa</name>
    <dbReference type="NCBI Taxonomy" id="597456"/>
    <lineage>
        <taxon>Eukaryota</taxon>
        <taxon>Metazoa</taxon>
        <taxon>Ecdysozoa</taxon>
        <taxon>Arthropoda</taxon>
        <taxon>Hexapoda</taxon>
        <taxon>Insecta</taxon>
        <taxon>Pterygota</taxon>
        <taxon>Neoptera</taxon>
        <taxon>Endopterygota</taxon>
        <taxon>Hymenoptera</taxon>
        <taxon>Apocrita</taxon>
        <taxon>Aculeata</taxon>
        <taxon>Apoidea</taxon>
        <taxon>Anthophila</taxon>
        <taxon>Apidae</taxon>
        <taxon>Habropoda</taxon>
    </lineage>
</organism>
<keyword evidence="8 10" id="KW-1133">Transmembrane helix</keyword>
<dbReference type="InterPro" id="IPR026112">
    <property type="entry name" value="AMN"/>
</dbReference>
<dbReference type="PANTHER" id="PTHR14995:SF2">
    <property type="entry name" value="PROTEIN AMNIONLESS"/>
    <property type="match status" value="1"/>
</dbReference>
<protein>
    <recommendedName>
        <fullName evidence="2">Protein amnionless</fullName>
    </recommendedName>
</protein>
<evidence type="ECO:0000313" key="12">
    <source>
        <dbReference type="EMBL" id="KOC68491.1"/>
    </source>
</evidence>
<evidence type="ECO:0000256" key="4">
    <source>
        <dbReference type="ARBA" id="ARBA00022475"/>
    </source>
</evidence>
<dbReference type="STRING" id="597456.A0A0L7RCL5"/>
<dbReference type="Proteomes" id="UP000053825">
    <property type="component" value="Unassembled WGS sequence"/>
</dbReference>
<dbReference type="GO" id="GO:0006898">
    <property type="term" value="P:receptor-mediated endocytosis"/>
    <property type="evidence" value="ECO:0007669"/>
    <property type="project" value="TreeGrafter"/>
</dbReference>
<dbReference type="GO" id="GO:0016324">
    <property type="term" value="C:apical plasma membrane"/>
    <property type="evidence" value="ECO:0007669"/>
    <property type="project" value="TreeGrafter"/>
</dbReference>
<evidence type="ECO:0000256" key="8">
    <source>
        <dbReference type="ARBA" id="ARBA00022989"/>
    </source>
</evidence>
<evidence type="ECO:0000256" key="3">
    <source>
        <dbReference type="ARBA" id="ARBA00022448"/>
    </source>
</evidence>
<feature type="chain" id="PRO_5005575244" description="Protein amnionless" evidence="11">
    <location>
        <begin position="18"/>
        <end position="474"/>
    </location>
</feature>
<evidence type="ECO:0000256" key="10">
    <source>
        <dbReference type="SAM" id="Phobius"/>
    </source>
</evidence>
<dbReference type="OrthoDB" id="10067964at2759"/>
<dbReference type="EMBL" id="KQ414616">
    <property type="protein sequence ID" value="KOC68491.1"/>
    <property type="molecule type" value="Genomic_DNA"/>
</dbReference>
<name>A0A0L7RCL5_9HYME</name>
<accession>A0A0L7RCL5</accession>
<sequence length="474" mass="54033">MSKIWIIFALTMKVSFCVEKFWLPNLEWERVENWVEKRLPEMDTRVIFPIQMRHAAGMSQSFNLRLSGIDLARSGSLILPRNGNLQLSEAGKSTRKTSEWLRSGHLFWADPQNWNGSSIAAPHLEQVPCRQDDIVLPEKKRTFSVFLPMKYIEVKSIRTSGEKHPLAAWQWADLENRREFAKGIFTVKYADYSCEKCSCQDDPNGYYLEEICAIQRPKCGFIPCEYPLWVEGHCCHYCGARLSLTNKASLSIVRAAADETLEGYGKRFAWHVRRTWSGAAEVLIKEKGAYSGIDMLKIVDDLKRALTSMKIEVLSADTTGAALEDSRLTVTLVPLFVTPMVILMLLFLSCFYFGYSHRHVLSGCREVFSSIRDGIRPDKSQPGKPFSFARFENLSEGNVQIANVVVESETKAEGSKIEVEDPFSGGRFENPLYRTKRRRNEESEVLNMEAPLSLTTLRDKVEDEIVEVDLDINE</sequence>
<dbReference type="GO" id="GO:0030139">
    <property type="term" value="C:endocytic vesicle"/>
    <property type="evidence" value="ECO:0007669"/>
    <property type="project" value="TreeGrafter"/>
</dbReference>
<evidence type="ECO:0000256" key="1">
    <source>
        <dbReference type="ARBA" id="ARBA00004251"/>
    </source>
</evidence>
<feature type="signal peptide" evidence="11">
    <location>
        <begin position="1"/>
        <end position="17"/>
    </location>
</feature>
<comment type="subcellular location">
    <subcellularLocation>
        <location evidence="1">Cell membrane</location>
        <topology evidence="1">Single-pass type I membrane protein</topology>
    </subcellularLocation>
</comment>
<evidence type="ECO:0000256" key="5">
    <source>
        <dbReference type="ARBA" id="ARBA00022692"/>
    </source>
</evidence>
<keyword evidence="3" id="KW-0813">Transport</keyword>
<keyword evidence="9 10" id="KW-0472">Membrane</keyword>
<keyword evidence="13" id="KW-1185">Reference proteome</keyword>
<keyword evidence="4" id="KW-1003">Cell membrane</keyword>
<evidence type="ECO:0000256" key="2">
    <source>
        <dbReference type="ARBA" id="ARBA00021200"/>
    </source>
</evidence>
<evidence type="ECO:0000256" key="11">
    <source>
        <dbReference type="SAM" id="SignalP"/>
    </source>
</evidence>
<keyword evidence="5 10" id="KW-0812">Transmembrane</keyword>
<proteinExistence type="predicted"/>
<evidence type="ECO:0000256" key="9">
    <source>
        <dbReference type="ARBA" id="ARBA00023136"/>
    </source>
</evidence>
<gene>
    <name evidence="12" type="ORF">WH47_10731</name>
</gene>
<dbReference type="PANTHER" id="PTHR14995">
    <property type="entry name" value="AMNIONLESS"/>
    <property type="match status" value="1"/>
</dbReference>
<keyword evidence="7" id="KW-0653">Protein transport</keyword>
<dbReference type="GO" id="GO:0015031">
    <property type="term" value="P:protein transport"/>
    <property type="evidence" value="ECO:0007669"/>
    <property type="project" value="UniProtKB-KW"/>
</dbReference>
<evidence type="ECO:0000256" key="6">
    <source>
        <dbReference type="ARBA" id="ARBA00022729"/>
    </source>
</evidence>